<organism evidence="11 12">
    <name type="scientific">Sporothrix epigloea</name>
    <dbReference type="NCBI Taxonomy" id="1892477"/>
    <lineage>
        <taxon>Eukaryota</taxon>
        <taxon>Fungi</taxon>
        <taxon>Dikarya</taxon>
        <taxon>Ascomycota</taxon>
        <taxon>Pezizomycotina</taxon>
        <taxon>Sordariomycetes</taxon>
        <taxon>Sordariomycetidae</taxon>
        <taxon>Ophiostomatales</taxon>
        <taxon>Ophiostomataceae</taxon>
        <taxon>Sporothrix</taxon>
    </lineage>
</organism>
<reference evidence="11 12" key="1">
    <citation type="submission" date="2024-01" db="EMBL/GenBank/DDBJ databases">
        <authorList>
            <person name="Allen C."/>
            <person name="Tagirdzhanova G."/>
        </authorList>
    </citation>
    <scope>NUCLEOTIDE SEQUENCE [LARGE SCALE GENOMIC DNA]</scope>
    <source>
        <strain evidence="11 12">CBS 119000</strain>
    </source>
</reference>
<keyword evidence="5 9" id="KW-0337">GPI-anchor biosynthesis</keyword>
<feature type="region of interest" description="Disordered" evidence="10">
    <location>
        <begin position="123"/>
        <end position="152"/>
    </location>
</feature>
<dbReference type="EC" id="2.3.-.-" evidence="9"/>
<protein>
    <recommendedName>
        <fullName evidence="9">GPI-anchored wall transfer protein</fullName>
        <ecNumber evidence="9">2.3.-.-</ecNumber>
    </recommendedName>
</protein>
<evidence type="ECO:0000313" key="11">
    <source>
        <dbReference type="EMBL" id="CAK7268164.1"/>
    </source>
</evidence>
<comment type="pathway">
    <text evidence="3 9">Glycolipid biosynthesis; glycosylphosphatidylinositol-anchor biosynthesis.</text>
</comment>
<evidence type="ECO:0000256" key="2">
    <source>
        <dbReference type="ARBA" id="ARBA00004477"/>
    </source>
</evidence>
<evidence type="ECO:0000256" key="5">
    <source>
        <dbReference type="ARBA" id="ARBA00022502"/>
    </source>
</evidence>
<evidence type="ECO:0000256" key="7">
    <source>
        <dbReference type="ARBA" id="ARBA00022989"/>
    </source>
</evidence>
<feature type="transmembrane region" description="Helical" evidence="9">
    <location>
        <begin position="162"/>
        <end position="181"/>
    </location>
</feature>
<keyword evidence="12" id="KW-1185">Reference proteome</keyword>
<feature type="transmembrane region" description="Helical" evidence="9">
    <location>
        <begin position="298"/>
        <end position="317"/>
    </location>
</feature>
<comment type="subcellular location">
    <subcellularLocation>
        <location evidence="2 9">Endoplasmic reticulum membrane</location>
        <topology evidence="2 9">Multi-pass membrane protein</topology>
    </subcellularLocation>
</comment>
<comment type="function">
    <text evidence="1">Probable acetyltransferase, which acetylates the inositol ring of phosphatidylinositol during biosynthesis of GPI-anchor.</text>
</comment>
<evidence type="ECO:0000256" key="9">
    <source>
        <dbReference type="RuleBase" id="RU280819"/>
    </source>
</evidence>
<feature type="transmembrane region" description="Helical" evidence="9">
    <location>
        <begin position="74"/>
        <end position="94"/>
    </location>
</feature>
<comment type="caution">
    <text evidence="11">The sequence shown here is derived from an EMBL/GenBank/DDBJ whole genome shotgun (WGS) entry which is preliminary data.</text>
</comment>
<proteinExistence type="inferred from homology"/>
<comment type="similarity">
    <text evidence="4 9">Belongs to the PIGW family.</text>
</comment>
<feature type="transmembrane region" description="Helical" evidence="9">
    <location>
        <begin position="45"/>
        <end position="62"/>
    </location>
</feature>
<evidence type="ECO:0000256" key="4">
    <source>
        <dbReference type="ARBA" id="ARBA00007559"/>
    </source>
</evidence>
<keyword evidence="6 9" id="KW-0812">Transmembrane</keyword>
<feature type="transmembrane region" description="Helical" evidence="9">
    <location>
        <begin position="485"/>
        <end position="503"/>
    </location>
</feature>
<accession>A0ABP0DIQ5</accession>
<keyword evidence="9" id="KW-0808">Transferase</keyword>
<dbReference type="EMBL" id="CAWUON010000034">
    <property type="protein sequence ID" value="CAK7268164.1"/>
    <property type="molecule type" value="Genomic_DNA"/>
</dbReference>
<keyword evidence="9" id="KW-0256">Endoplasmic reticulum</keyword>
<feature type="transmembrane region" description="Helical" evidence="9">
    <location>
        <begin position="337"/>
        <end position="358"/>
    </location>
</feature>
<keyword evidence="9" id="KW-0012">Acyltransferase</keyword>
<feature type="transmembrane region" description="Helical" evidence="9">
    <location>
        <begin position="100"/>
        <end position="119"/>
    </location>
</feature>
<feature type="transmembrane region" description="Helical" evidence="9">
    <location>
        <begin position="509"/>
        <end position="531"/>
    </location>
</feature>
<feature type="transmembrane region" description="Helical" evidence="9">
    <location>
        <begin position="240"/>
        <end position="258"/>
    </location>
</feature>
<dbReference type="PANTHER" id="PTHR20661">
    <property type="entry name" value="PHOSPHATIDYLINOSITOL-GLYCAN BIOSYNTHESIS CLASS W PROTEIN"/>
    <property type="match status" value="1"/>
</dbReference>
<feature type="compositionally biased region" description="Polar residues" evidence="10">
    <location>
        <begin position="134"/>
        <end position="152"/>
    </location>
</feature>
<gene>
    <name evidence="11" type="primary">GWT1</name>
    <name evidence="11" type="ORF">SEPCBS119000_002923</name>
</gene>
<dbReference type="PANTHER" id="PTHR20661:SF0">
    <property type="entry name" value="PHOSPHATIDYLINOSITOL-GLYCAN BIOSYNTHESIS CLASS W PROTEIN"/>
    <property type="match status" value="1"/>
</dbReference>
<evidence type="ECO:0000256" key="8">
    <source>
        <dbReference type="ARBA" id="ARBA00023136"/>
    </source>
</evidence>
<dbReference type="Pfam" id="PF06423">
    <property type="entry name" value="GWT1"/>
    <property type="match status" value="1"/>
</dbReference>
<name>A0ABP0DIQ5_9PEZI</name>
<evidence type="ECO:0000313" key="12">
    <source>
        <dbReference type="Proteomes" id="UP001642502"/>
    </source>
</evidence>
<feature type="transmembrane region" description="Helical" evidence="9">
    <location>
        <begin position="201"/>
        <end position="219"/>
    </location>
</feature>
<keyword evidence="7 9" id="KW-1133">Transmembrane helix</keyword>
<evidence type="ECO:0000256" key="10">
    <source>
        <dbReference type="SAM" id="MobiDB-lite"/>
    </source>
</evidence>
<dbReference type="Proteomes" id="UP001642502">
    <property type="component" value="Unassembled WGS sequence"/>
</dbReference>
<evidence type="ECO:0000256" key="3">
    <source>
        <dbReference type="ARBA" id="ARBA00004687"/>
    </source>
</evidence>
<dbReference type="InterPro" id="IPR009447">
    <property type="entry name" value="PIGW/GWT1"/>
</dbReference>
<feature type="transmembrane region" description="Helical" evidence="9">
    <location>
        <begin position="270"/>
        <end position="291"/>
    </location>
</feature>
<evidence type="ECO:0000256" key="6">
    <source>
        <dbReference type="ARBA" id="ARBA00022692"/>
    </source>
</evidence>
<keyword evidence="8 9" id="KW-0472">Membrane</keyword>
<dbReference type="PIRSF" id="PIRSF017321">
    <property type="entry name" value="GWT1"/>
    <property type="match status" value="1"/>
</dbReference>
<evidence type="ECO:0000256" key="1">
    <source>
        <dbReference type="ARBA" id="ARBA00002531"/>
    </source>
</evidence>
<comment type="function">
    <text evidence="9">A acetyltransferase, which acetylates the inositol ring of phosphatidylinositol during biosynthesis of GPI-anchor.</text>
</comment>
<sequence>MADSAPAGAGGAGSAAAAAAAAASNYKKLKEDFVSNLSGGSAEEVFLVTAVAPVAILVWSVLQRRHYYFRPYSLLAFVVDFFLNAGAILLATTLYAGQPLLLNGLLLALALFILAVPRCRTRHTSRKRPKTQTHDAGSSPTKTAPHDSSSGSITLPKKAYLTTYRGCMMAVTCLAILAVDFRVFPRRFAKVETWGTSLMDMGVGSFVFSGGIVAARPVLKERASCKSPSLAQRLLASLRHSLPLLVLGIVRLLSVKGLDYAEHTSEYGVHWNFFFTLGLLPPFVAVAQAALQVVPSSAALALVLAGVYQIALETTSLKAYVLTAPRVDLVSKNREGLASFVGYLAIFLAGQDTGMYLLPQPARPANSRSSKKDRGAVAWLRRALSANRLPAWAALWFFLHQLSIRRGPLGLGLTESRRLANLPYVLWVLSFNTQQLTMFYLVDRVVFGERPLAQKHSDRDDAADDEAAAYDYSTSVVLRALNRNGLLLFLIANLLTGAVNMSVPTLDVSQVAAMAILLGYGAVLVALAVALELKDITVRL</sequence>